<dbReference type="PROSITE" id="PS51736">
    <property type="entry name" value="RECOMBINASES_3"/>
    <property type="match status" value="1"/>
</dbReference>
<feature type="domain" description="Recombinase" evidence="2">
    <location>
        <begin position="158"/>
        <end position="264"/>
    </location>
</feature>
<dbReference type="Pfam" id="PF07508">
    <property type="entry name" value="Recombinase"/>
    <property type="match status" value="1"/>
</dbReference>
<dbReference type="SUPFAM" id="SSF53041">
    <property type="entry name" value="Resolvase-like"/>
    <property type="match status" value="1"/>
</dbReference>
<dbReference type="Pfam" id="PF00239">
    <property type="entry name" value="Resolvase"/>
    <property type="match status" value="1"/>
</dbReference>
<dbReference type="GO" id="GO:0000150">
    <property type="term" value="F:DNA strand exchange activity"/>
    <property type="evidence" value="ECO:0007669"/>
    <property type="project" value="InterPro"/>
</dbReference>
<dbReference type="InterPro" id="IPR011109">
    <property type="entry name" value="DNA_bind_recombinase_dom"/>
</dbReference>
<evidence type="ECO:0000313" key="6">
    <source>
        <dbReference type="Proteomes" id="UP000581087"/>
    </source>
</evidence>
<dbReference type="EMBL" id="JACCBI010000001">
    <property type="protein sequence ID" value="NYD65995.1"/>
    <property type="molecule type" value="Genomic_DNA"/>
</dbReference>
<dbReference type="Gene3D" id="3.90.1750.20">
    <property type="entry name" value="Putative Large Serine Recombinase, Chain B, Domain 2"/>
    <property type="match status" value="1"/>
</dbReference>
<keyword evidence="5" id="KW-1185">Reference proteome</keyword>
<protein>
    <submittedName>
        <fullName evidence="3">DNA invertase Pin-like site-specific DNA recombinase</fullName>
    </submittedName>
    <submittedName>
        <fullName evidence="4">Recombinase family protein</fullName>
    </submittedName>
</protein>
<reference evidence="3 6" key="2">
    <citation type="submission" date="2020-07" db="EMBL/GenBank/DDBJ databases">
        <title>Sequencing the genomes of 1000 actinobacteria strains.</title>
        <authorList>
            <person name="Klenk H.-P."/>
        </authorList>
    </citation>
    <scope>NUCLEOTIDE SEQUENCE [LARGE SCALE GENOMIC DNA]</scope>
    <source>
        <strain evidence="3 6">DSM 23870</strain>
    </source>
</reference>
<dbReference type="SMART" id="SM00857">
    <property type="entry name" value="Resolvase"/>
    <property type="match status" value="1"/>
</dbReference>
<dbReference type="OrthoDB" id="4500247at2"/>
<dbReference type="InterPro" id="IPR050639">
    <property type="entry name" value="SSR_resolvase"/>
</dbReference>
<dbReference type="InterPro" id="IPR036162">
    <property type="entry name" value="Resolvase-like_N_sf"/>
</dbReference>
<evidence type="ECO:0000259" key="1">
    <source>
        <dbReference type="PROSITE" id="PS51736"/>
    </source>
</evidence>
<evidence type="ECO:0000313" key="4">
    <source>
        <dbReference type="EMBL" id="RXZ86325.1"/>
    </source>
</evidence>
<evidence type="ECO:0000313" key="5">
    <source>
        <dbReference type="Proteomes" id="UP000292686"/>
    </source>
</evidence>
<dbReference type="InterPro" id="IPR038109">
    <property type="entry name" value="DNA_bind_recomb_sf"/>
</dbReference>
<dbReference type="RefSeq" id="WP_129175148.1">
    <property type="nucleotide sequence ID" value="NZ_JACCBI010000001.1"/>
</dbReference>
<dbReference type="Gene3D" id="3.40.50.1390">
    <property type="entry name" value="Resolvase, N-terminal catalytic domain"/>
    <property type="match status" value="1"/>
</dbReference>
<proteinExistence type="predicted"/>
<name>A0A4Q2M2Y4_9MICO</name>
<evidence type="ECO:0000313" key="3">
    <source>
        <dbReference type="EMBL" id="NYD65995.1"/>
    </source>
</evidence>
<dbReference type="InterPro" id="IPR006119">
    <property type="entry name" value="Resolv_N"/>
</dbReference>
<dbReference type="AlphaFoldDB" id="A0A4Q2M2Y4"/>
<sequence length="483" mass="53402">MTTIVYTRQSLDKTGLAAGVERQLAESLELAERRGIEIERVLSDNDLSATTGKTRPAFEELLKFVESGTVDRVVVWHVDRLYRTLKDLTRITEIAKVHGLDILTVQAGDIDLSTPSGRMVASMLGSVATYEGEHRTARQRAAFKQRAEAGEWHFAHRPFGYKRVDGAVVIVEHEAAILRELFQRYYEGESRHSLVRDLNKRGILTAMGKSWSITQLRAVLGNERYAGYASYKGERTGMGNWVPIIDPETYDRYVSAAASRKAVTTTFSREATSLLSGLITCAECESTCYRRQRKGTDQHGDKVYEYACAVNRCVSMNANAADKAVTDEVVSALLFMPSSAIPGESTASPLEALTASLASVLERRGELVSLVTSGVLKASDVAAELAELNAEEERLTTVKNAHMRENVASDVLQGIRGDLLSGGRVDLSDAVEAKKRIRARFLDMTLPRRRELVRLTVELRLGKVTAEKRLDIRHIAAVGLVEE</sequence>
<dbReference type="GO" id="GO:0003677">
    <property type="term" value="F:DNA binding"/>
    <property type="evidence" value="ECO:0007669"/>
    <property type="project" value="InterPro"/>
</dbReference>
<evidence type="ECO:0000259" key="2">
    <source>
        <dbReference type="PROSITE" id="PS51737"/>
    </source>
</evidence>
<organism evidence="4 5">
    <name type="scientific">Agromyces atrinae</name>
    <dbReference type="NCBI Taxonomy" id="592376"/>
    <lineage>
        <taxon>Bacteria</taxon>
        <taxon>Bacillati</taxon>
        <taxon>Actinomycetota</taxon>
        <taxon>Actinomycetes</taxon>
        <taxon>Micrococcales</taxon>
        <taxon>Microbacteriaceae</taxon>
        <taxon>Agromyces</taxon>
    </lineage>
</organism>
<accession>A0A4Q2M2Y4</accession>
<dbReference type="PANTHER" id="PTHR30461">
    <property type="entry name" value="DNA-INVERTASE FROM LAMBDOID PROPHAGE"/>
    <property type="match status" value="1"/>
</dbReference>
<dbReference type="CDD" id="cd00338">
    <property type="entry name" value="Ser_Recombinase"/>
    <property type="match status" value="1"/>
</dbReference>
<dbReference type="EMBL" id="SDPM01000005">
    <property type="protein sequence ID" value="RXZ86325.1"/>
    <property type="molecule type" value="Genomic_DNA"/>
</dbReference>
<feature type="domain" description="Resolvase/invertase-type recombinase catalytic" evidence="1">
    <location>
        <begin position="2"/>
        <end position="150"/>
    </location>
</feature>
<dbReference type="Proteomes" id="UP000581087">
    <property type="component" value="Unassembled WGS sequence"/>
</dbReference>
<dbReference type="PANTHER" id="PTHR30461:SF23">
    <property type="entry name" value="DNA RECOMBINASE-RELATED"/>
    <property type="match status" value="1"/>
</dbReference>
<comment type="caution">
    <text evidence="4">The sequence shown here is derived from an EMBL/GenBank/DDBJ whole genome shotgun (WGS) entry which is preliminary data.</text>
</comment>
<gene>
    <name evidence="3" type="ORF">BJ972_000514</name>
    <name evidence="4" type="ORF">ESP50_11245</name>
</gene>
<dbReference type="PROSITE" id="PS51737">
    <property type="entry name" value="RECOMBINASE_DNA_BIND"/>
    <property type="match status" value="1"/>
</dbReference>
<dbReference type="Proteomes" id="UP000292686">
    <property type="component" value="Unassembled WGS sequence"/>
</dbReference>
<reference evidence="4 5" key="1">
    <citation type="submission" date="2019-01" db="EMBL/GenBank/DDBJ databases">
        <title>Agromyces.</title>
        <authorList>
            <person name="Li J."/>
        </authorList>
    </citation>
    <scope>NUCLEOTIDE SEQUENCE [LARGE SCALE GENOMIC DNA]</scope>
    <source>
        <strain evidence="4 5">DSM 23870</strain>
    </source>
</reference>